<gene>
    <name evidence="1" type="ORF">KOW79_010121</name>
</gene>
<organism evidence="1 2">
    <name type="scientific">Hemibagrus wyckioides</name>
    <dbReference type="NCBI Taxonomy" id="337641"/>
    <lineage>
        <taxon>Eukaryota</taxon>
        <taxon>Metazoa</taxon>
        <taxon>Chordata</taxon>
        <taxon>Craniata</taxon>
        <taxon>Vertebrata</taxon>
        <taxon>Euteleostomi</taxon>
        <taxon>Actinopterygii</taxon>
        <taxon>Neopterygii</taxon>
        <taxon>Teleostei</taxon>
        <taxon>Ostariophysi</taxon>
        <taxon>Siluriformes</taxon>
        <taxon>Bagridae</taxon>
        <taxon>Hemibagrus</taxon>
    </lineage>
</organism>
<keyword evidence="2" id="KW-1185">Reference proteome</keyword>
<reference evidence="1 2" key="1">
    <citation type="submission" date="2021-06" db="EMBL/GenBank/DDBJ databases">
        <title>Chromosome-level genome assembly of the red-tail catfish (Hemibagrus wyckioides).</title>
        <authorList>
            <person name="Shao F."/>
        </authorList>
    </citation>
    <scope>NUCLEOTIDE SEQUENCE [LARGE SCALE GENOMIC DNA]</scope>
    <source>
        <strain evidence="1">EC202008001</strain>
        <tissue evidence="1">Blood</tissue>
    </source>
</reference>
<comment type="caution">
    <text evidence="1">The sequence shown here is derived from an EMBL/GenBank/DDBJ whole genome shotgun (WGS) entry which is preliminary data.</text>
</comment>
<sequence length="66" mass="7425">MYDNRKYLTEEALDLATPTCSAIDHLKQGAGPTKSPEEFHGGKGKMEVMLRCLVLWLESKEAQLIM</sequence>
<evidence type="ECO:0000313" key="1">
    <source>
        <dbReference type="EMBL" id="KAG7326720.1"/>
    </source>
</evidence>
<protein>
    <submittedName>
        <fullName evidence="1">Uncharacterized protein</fullName>
    </submittedName>
</protein>
<proteinExistence type="predicted"/>
<name>A0A9D3SK80_9TELE</name>
<dbReference type="AlphaFoldDB" id="A0A9D3SK80"/>
<dbReference type="EMBL" id="JAHKSW010000011">
    <property type="protein sequence ID" value="KAG7326720.1"/>
    <property type="molecule type" value="Genomic_DNA"/>
</dbReference>
<dbReference type="Proteomes" id="UP000824219">
    <property type="component" value="Linkage Group LG11"/>
</dbReference>
<evidence type="ECO:0000313" key="2">
    <source>
        <dbReference type="Proteomes" id="UP000824219"/>
    </source>
</evidence>
<accession>A0A9D3SK80</accession>